<organism evidence="6 7">
    <name type="scientific">Roseofilum halophilum BLCC-M91</name>
    <dbReference type="NCBI Taxonomy" id="3022259"/>
    <lineage>
        <taxon>Bacteria</taxon>
        <taxon>Bacillati</taxon>
        <taxon>Cyanobacteriota</taxon>
        <taxon>Cyanophyceae</taxon>
        <taxon>Desertifilales</taxon>
        <taxon>Desertifilaceae</taxon>
        <taxon>Roseofilum</taxon>
        <taxon>Roseofilum halophilum</taxon>
    </lineage>
</organism>
<comment type="caution">
    <text evidence="6">The sequence shown here is derived from an EMBL/GenBank/DDBJ whole genome shotgun (WGS) entry which is preliminary data.</text>
</comment>
<accession>A0ABT7BIB2</accession>
<dbReference type="InterPro" id="IPR027417">
    <property type="entry name" value="P-loop_NTPase"/>
</dbReference>
<evidence type="ECO:0000256" key="1">
    <source>
        <dbReference type="ARBA" id="ARBA00022741"/>
    </source>
</evidence>
<proteinExistence type="predicted"/>
<dbReference type="Gene3D" id="3.40.50.300">
    <property type="entry name" value="P-loop containing nucleotide triphosphate hydrolases"/>
    <property type="match status" value="1"/>
</dbReference>
<evidence type="ECO:0000256" key="3">
    <source>
        <dbReference type="SAM" id="Coils"/>
    </source>
</evidence>
<keyword evidence="5" id="KW-1133">Transmembrane helix</keyword>
<reference evidence="6 7" key="1">
    <citation type="submission" date="2023-01" db="EMBL/GenBank/DDBJ databases">
        <title>Novel diversity within Roseofilum (Cyanobacteria; Desertifilaceae) from marine benthic mats with descriptions of four novel species.</title>
        <authorList>
            <person name="Wang Y."/>
            <person name="Berthold D.E."/>
            <person name="Hu J."/>
            <person name="Lefler F.W."/>
            <person name="Laughinghouse H.D. IV."/>
        </authorList>
    </citation>
    <scope>NUCLEOTIDE SEQUENCE [LARGE SCALE GENOMIC DNA]</scope>
    <source>
        <strain evidence="6 7">BLCC-M91</strain>
    </source>
</reference>
<dbReference type="Proteomes" id="UP001231370">
    <property type="component" value="Unassembled WGS sequence"/>
</dbReference>
<dbReference type="PANTHER" id="PTHR32309:SF31">
    <property type="entry name" value="CAPSULAR EXOPOLYSACCHARIDE FAMILY"/>
    <property type="match status" value="1"/>
</dbReference>
<feature type="coiled-coil region" evidence="3">
    <location>
        <begin position="324"/>
        <end position="358"/>
    </location>
</feature>
<dbReference type="EMBL" id="JAQPOK010000068">
    <property type="protein sequence ID" value="MDJ1178820.1"/>
    <property type="molecule type" value="Genomic_DNA"/>
</dbReference>
<feature type="region of interest" description="Disordered" evidence="4">
    <location>
        <begin position="722"/>
        <end position="757"/>
    </location>
</feature>
<sequence length="757" mass="83667">MTSPLIKKYKLAFEKYWLAIPIGLMVGALGGGGFAVLQEPQGLPSYKFQAVLRITTPPVTISETGTSIQAQSQQLKENAEELLLTGEVLETVADHPKIQINPRELQKEASIRDNSRTPSLLYVSFTWDNRSQGRQITEVLVQELIQQSRRLNTSRLRSIIQTLNERLPKVVEELRKAENELEAFIRQTEFAEIKRTQLPGSITQNEQQQRQLELQIETVATQMASLQRQLGLNPDQAYASAALSADPIIQRLRGQLYELESQELLLRQTLRPDNPQMVELRRQLASSENLLTARAAEVIGGDGLAAPLRSGDQIRKDSSLDPARQAIAQELVGLQTQKETLEKELAVAKTIAAELKQEYAGLPNTQAERARLEQQVVLTKQFYDTIQAKLIDAQTAEAETVGNLNIAQPPRLADTIVPPAPLPILLLLPAGAVGGTILGAAAIFGLGMVFATAMQTVEDIQAFVSEREVQILGILPFVEEWDAFGVEVPLMLSRHSPYLDSYERFRSTLRQVEEKPKVVLVTSGDRQEGKSVTAYNLAIASARAGKRTLLIEADLRNPSNAHNLKVVPDPDSTLEPLRYYSQISDCIRLVPNIENLYIVPSFGPYEYAAAVVESAEMRLLIQDARQRFDFVVVDASALNLCNDPLILERYTDGVILVTRAGYTISDHLADKIDLLEESEDYSLLGIVINAEEMNIQPLPPPAIVETPDLNGDLESEAILNEGNGTHAFPRNGHNGHNGHNGNGKAPTPRPGEKSTKR</sequence>
<dbReference type="InterPro" id="IPR005702">
    <property type="entry name" value="Wzc-like_C"/>
</dbReference>
<keyword evidence="2" id="KW-0067">ATP-binding</keyword>
<keyword evidence="5" id="KW-0472">Membrane</keyword>
<keyword evidence="7" id="KW-1185">Reference proteome</keyword>
<dbReference type="SUPFAM" id="SSF52540">
    <property type="entry name" value="P-loop containing nucleoside triphosphate hydrolases"/>
    <property type="match status" value="1"/>
</dbReference>
<dbReference type="Gene3D" id="1.10.287.1490">
    <property type="match status" value="1"/>
</dbReference>
<feature type="compositionally biased region" description="Low complexity" evidence="4">
    <location>
        <begin position="731"/>
        <end position="743"/>
    </location>
</feature>
<dbReference type="RefSeq" id="WP_283762132.1">
    <property type="nucleotide sequence ID" value="NZ_JAQPOK010000068.1"/>
</dbReference>
<evidence type="ECO:0000256" key="2">
    <source>
        <dbReference type="ARBA" id="ARBA00022840"/>
    </source>
</evidence>
<dbReference type="InterPro" id="IPR050445">
    <property type="entry name" value="Bact_polysacc_biosynth/exp"/>
</dbReference>
<protein>
    <submittedName>
        <fullName evidence="6">Lipopolysaccharide biosynthesis</fullName>
    </submittedName>
</protein>
<feature type="transmembrane region" description="Helical" evidence="5">
    <location>
        <begin position="16"/>
        <end position="37"/>
    </location>
</feature>
<keyword evidence="3" id="KW-0175">Coiled coil</keyword>
<feature type="coiled-coil region" evidence="3">
    <location>
        <begin position="160"/>
        <end position="229"/>
    </location>
</feature>
<evidence type="ECO:0000313" key="6">
    <source>
        <dbReference type="EMBL" id="MDJ1178820.1"/>
    </source>
</evidence>
<dbReference type="CDD" id="cd05387">
    <property type="entry name" value="BY-kinase"/>
    <property type="match status" value="1"/>
</dbReference>
<keyword evidence="5" id="KW-0812">Transmembrane</keyword>
<keyword evidence="1" id="KW-0547">Nucleotide-binding</keyword>
<gene>
    <name evidence="6" type="ORF">PJF56_08095</name>
</gene>
<dbReference type="PANTHER" id="PTHR32309">
    <property type="entry name" value="TYROSINE-PROTEIN KINASE"/>
    <property type="match status" value="1"/>
</dbReference>
<evidence type="ECO:0000256" key="4">
    <source>
        <dbReference type="SAM" id="MobiDB-lite"/>
    </source>
</evidence>
<evidence type="ECO:0000313" key="7">
    <source>
        <dbReference type="Proteomes" id="UP001231370"/>
    </source>
</evidence>
<name>A0ABT7BIB2_9CYAN</name>
<evidence type="ECO:0000256" key="5">
    <source>
        <dbReference type="SAM" id="Phobius"/>
    </source>
</evidence>